<evidence type="ECO:0000313" key="10">
    <source>
        <dbReference type="EMBL" id="KAG2217618.1"/>
    </source>
</evidence>
<organism evidence="10 11">
    <name type="scientific">Circinella minor</name>
    <dbReference type="NCBI Taxonomy" id="1195481"/>
    <lineage>
        <taxon>Eukaryota</taxon>
        <taxon>Fungi</taxon>
        <taxon>Fungi incertae sedis</taxon>
        <taxon>Mucoromycota</taxon>
        <taxon>Mucoromycotina</taxon>
        <taxon>Mucoromycetes</taxon>
        <taxon>Mucorales</taxon>
        <taxon>Lichtheimiaceae</taxon>
        <taxon>Circinella</taxon>
    </lineage>
</organism>
<keyword evidence="6 8" id="KW-1133">Transmembrane helix</keyword>
<evidence type="ECO:0000256" key="4">
    <source>
        <dbReference type="ARBA" id="ARBA00022679"/>
    </source>
</evidence>
<dbReference type="OrthoDB" id="1077582at2759"/>
<dbReference type="AlphaFoldDB" id="A0A8H7RXG2"/>
<name>A0A8H7RXG2_9FUNG</name>
<accession>A0A8H7RXG2</accession>
<feature type="transmembrane region" description="Helical" evidence="8">
    <location>
        <begin position="317"/>
        <end position="337"/>
    </location>
</feature>
<comment type="caution">
    <text evidence="10">The sequence shown here is derived from an EMBL/GenBank/DDBJ whole genome shotgun (WGS) entry which is preliminary data.</text>
</comment>
<evidence type="ECO:0000259" key="9">
    <source>
        <dbReference type="Pfam" id="PF13813"/>
    </source>
</evidence>
<feature type="transmembrane region" description="Helical" evidence="8">
    <location>
        <begin position="279"/>
        <end position="297"/>
    </location>
</feature>
<evidence type="ECO:0000256" key="3">
    <source>
        <dbReference type="ARBA" id="ARBA00007282"/>
    </source>
</evidence>
<keyword evidence="7 8" id="KW-0472">Membrane</keyword>
<dbReference type="Pfam" id="PF13813">
    <property type="entry name" value="MBOAT_2"/>
    <property type="match status" value="1"/>
</dbReference>
<dbReference type="InterPro" id="IPR044851">
    <property type="entry name" value="Wax_synthase"/>
</dbReference>
<feature type="transmembrane region" description="Helical" evidence="8">
    <location>
        <begin position="52"/>
        <end position="68"/>
    </location>
</feature>
<gene>
    <name evidence="10" type="ORF">INT45_004173</name>
</gene>
<feature type="transmembrane region" description="Helical" evidence="8">
    <location>
        <begin position="187"/>
        <end position="208"/>
    </location>
</feature>
<feature type="transmembrane region" description="Helical" evidence="8">
    <location>
        <begin position="358"/>
        <end position="376"/>
    </location>
</feature>
<evidence type="ECO:0000256" key="7">
    <source>
        <dbReference type="ARBA" id="ARBA00023136"/>
    </source>
</evidence>
<evidence type="ECO:0000256" key="5">
    <source>
        <dbReference type="ARBA" id="ARBA00022692"/>
    </source>
</evidence>
<comment type="similarity">
    <text evidence="3">Belongs to the wax synthase family.</text>
</comment>
<proteinExistence type="inferred from homology"/>
<evidence type="ECO:0000313" key="11">
    <source>
        <dbReference type="Proteomes" id="UP000646827"/>
    </source>
</evidence>
<keyword evidence="11" id="KW-1185">Reference proteome</keyword>
<reference evidence="10 11" key="1">
    <citation type="submission" date="2020-12" db="EMBL/GenBank/DDBJ databases">
        <title>Metabolic potential, ecology and presence of endohyphal bacteria is reflected in genomic diversity of Mucoromycotina.</title>
        <authorList>
            <person name="Muszewska A."/>
            <person name="Okrasinska A."/>
            <person name="Steczkiewicz K."/>
            <person name="Drgas O."/>
            <person name="Orlowska M."/>
            <person name="Perlinska-Lenart U."/>
            <person name="Aleksandrzak-Piekarczyk T."/>
            <person name="Szatraj K."/>
            <person name="Zielenkiewicz U."/>
            <person name="Pilsyk S."/>
            <person name="Malc E."/>
            <person name="Mieczkowski P."/>
            <person name="Kruszewska J.S."/>
            <person name="Biernat P."/>
            <person name="Pawlowska J."/>
        </authorList>
    </citation>
    <scope>NUCLEOTIDE SEQUENCE [LARGE SCALE GENOMIC DNA]</scope>
    <source>
        <strain evidence="10 11">CBS 142.35</strain>
    </source>
</reference>
<evidence type="ECO:0000256" key="1">
    <source>
        <dbReference type="ARBA" id="ARBA00004141"/>
    </source>
</evidence>
<dbReference type="GO" id="GO:0016020">
    <property type="term" value="C:membrane"/>
    <property type="evidence" value="ECO:0007669"/>
    <property type="project" value="UniProtKB-SubCell"/>
</dbReference>
<feature type="transmembrane region" description="Helical" evidence="8">
    <location>
        <begin position="146"/>
        <end position="167"/>
    </location>
</feature>
<feature type="domain" description="Wax synthase" evidence="9">
    <location>
        <begin position="227"/>
        <end position="319"/>
    </location>
</feature>
<sequence length="417" mass="48223">MESLIESTFYLAGGTGRTYVPIPFIFPIFSIPVGLLGLMLPLQQIPSVAKQILSIPLLAIIFATPIFFTPNNGLIDIIVAPTCYNLFLRLFEFYWISPLLYGKQVYASRDYIYHEIWACMCKFPKPDKKKKDDDVKPKEYVKDKKIYHIIMNLAYHVFICDLFGSWFATFSGTDVMTMHQDRRALYFLFNVVVVFTLNSVFNAIGFTLQLFHCIYYDLGGPYSSEQWRPLMINPVMSSSLEELWNVRWHQLFHTSWVAFGFRPARYITQRALAKTVKNTLPLSLLAGTLAVFFISGLTHEYMVYATTGGSVYTRLFIGQQVFFFFTHGVGMTLERFVKKLSKSYLPSFVRESFLVRHIFSRLWVFSFAFLTFPFFMDGFSYTQLWLDTPLGFSQPYVFEFFRSVVPDVGKAVCGSLL</sequence>
<protein>
    <recommendedName>
        <fullName evidence="9">Wax synthase domain-containing protein</fullName>
    </recommendedName>
</protein>
<dbReference type="EMBL" id="JAEPRB010000285">
    <property type="protein sequence ID" value="KAG2217618.1"/>
    <property type="molecule type" value="Genomic_DNA"/>
</dbReference>
<comment type="subcellular location">
    <subcellularLocation>
        <location evidence="1">Membrane</location>
        <topology evidence="1">Multi-pass membrane protein</topology>
    </subcellularLocation>
</comment>
<evidence type="ECO:0000256" key="2">
    <source>
        <dbReference type="ARBA" id="ARBA00005179"/>
    </source>
</evidence>
<dbReference type="PANTHER" id="PTHR31595:SF57">
    <property type="entry name" value="OS04G0481900 PROTEIN"/>
    <property type="match status" value="1"/>
</dbReference>
<dbReference type="Proteomes" id="UP000646827">
    <property type="component" value="Unassembled WGS sequence"/>
</dbReference>
<dbReference type="InterPro" id="IPR032805">
    <property type="entry name" value="Wax_synthase_dom"/>
</dbReference>
<dbReference type="GO" id="GO:0008374">
    <property type="term" value="F:O-acyltransferase activity"/>
    <property type="evidence" value="ECO:0007669"/>
    <property type="project" value="InterPro"/>
</dbReference>
<feature type="transmembrane region" description="Helical" evidence="8">
    <location>
        <begin position="20"/>
        <end position="40"/>
    </location>
</feature>
<keyword evidence="4" id="KW-0808">Transferase</keyword>
<keyword evidence="5 8" id="KW-0812">Transmembrane</keyword>
<evidence type="ECO:0000256" key="6">
    <source>
        <dbReference type="ARBA" id="ARBA00022989"/>
    </source>
</evidence>
<evidence type="ECO:0000256" key="8">
    <source>
        <dbReference type="SAM" id="Phobius"/>
    </source>
</evidence>
<dbReference type="GO" id="GO:0006629">
    <property type="term" value="P:lipid metabolic process"/>
    <property type="evidence" value="ECO:0007669"/>
    <property type="project" value="InterPro"/>
</dbReference>
<comment type="pathway">
    <text evidence="2">Secondary metabolite biosynthesis.</text>
</comment>
<dbReference type="PANTHER" id="PTHR31595">
    <property type="entry name" value="LONG-CHAIN-ALCOHOL O-FATTY-ACYLTRANSFERASE 3-RELATED"/>
    <property type="match status" value="1"/>
</dbReference>